<dbReference type="PANTHER" id="PTHR37305">
    <property type="entry name" value="INTEGRAL MEMBRANE PROTEIN-RELATED"/>
    <property type="match status" value="1"/>
</dbReference>
<dbReference type="RefSeq" id="WP_358136844.1">
    <property type="nucleotide sequence ID" value="NZ_JBFALK010000015.1"/>
</dbReference>
<keyword evidence="3" id="KW-1185">Reference proteome</keyword>
<proteinExistence type="predicted"/>
<evidence type="ECO:0000313" key="3">
    <source>
        <dbReference type="Proteomes" id="UP001551675"/>
    </source>
</evidence>
<organism evidence="2 3">
    <name type="scientific">Microtetraspora glauca</name>
    <dbReference type="NCBI Taxonomy" id="1996"/>
    <lineage>
        <taxon>Bacteria</taxon>
        <taxon>Bacillati</taxon>
        <taxon>Actinomycetota</taxon>
        <taxon>Actinomycetes</taxon>
        <taxon>Streptosporangiales</taxon>
        <taxon>Streptosporangiaceae</taxon>
        <taxon>Microtetraspora</taxon>
    </lineage>
</organism>
<evidence type="ECO:0000256" key="1">
    <source>
        <dbReference type="SAM" id="Phobius"/>
    </source>
</evidence>
<keyword evidence="1" id="KW-0472">Membrane</keyword>
<dbReference type="Pfam" id="PF12679">
    <property type="entry name" value="ABC2_membrane_2"/>
    <property type="match status" value="1"/>
</dbReference>
<feature type="transmembrane region" description="Helical" evidence="1">
    <location>
        <begin position="405"/>
        <end position="426"/>
    </location>
</feature>
<feature type="transmembrane region" description="Helical" evidence="1">
    <location>
        <begin position="433"/>
        <end position="456"/>
    </location>
</feature>
<gene>
    <name evidence="2" type="ORF">AB0I59_25960</name>
</gene>
<dbReference type="Gene3D" id="2.60.120.200">
    <property type="match status" value="1"/>
</dbReference>
<feature type="transmembrane region" description="Helical" evidence="1">
    <location>
        <begin position="356"/>
        <end position="385"/>
    </location>
</feature>
<dbReference type="Proteomes" id="UP001551675">
    <property type="component" value="Unassembled WGS sequence"/>
</dbReference>
<keyword evidence="1" id="KW-1133">Transmembrane helix</keyword>
<feature type="transmembrane region" description="Helical" evidence="1">
    <location>
        <begin position="34"/>
        <end position="54"/>
    </location>
</feature>
<feature type="transmembrane region" description="Helical" evidence="1">
    <location>
        <begin position="315"/>
        <end position="335"/>
    </location>
</feature>
<comment type="caution">
    <text evidence="2">The sequence shown here is derived from an EMBL/GenBank/DDBJ whole genome shotgun (WGS) entry which is preliminary data.</text>
</comment>
<keyword evidence="1" id="KW-0812">Transmembrane</keyword>
<evidence type="ECO:0000313" key="2">
    <source>
        <dbReference type="EMBL" id="MEV0972060.1"/>
    </source>
</evidence>
<dbReference type="PANTHER" id="PTHR37305:SF1">
    <property type="entry name" value="MEMBRANE PROTEIN"/>
    <property type="match status" value="1"/>
</dbReference>
<accession>A0ABV3GK91</accession>
<reference evidence="2 3" key="1">
    <citation type="submission" date="2024-06" db="EMBL/GenBank/DDBJ databases">
        <title>The Natural Products Discovery Center: Release of the First 8490 Sequenced Strains for Exploring Actinobacteria Biosynthetic Diversity.</title>
        <authorList>
            <person name="Kalkreuter E."/>
            <person name="Kautsar S.A."/>
            <person name="Yang D."/>
            <person name="Bader C.D."/>
            <person name="Teijaro C.N."/>
            <person name="Fluegel L."/>
            <person name="Davis C.M."/>
            <person name="Simpson J.R."/>
            <person name="Lauterbach L."/>
            <person name="Steele A.D."/>
            <person name="Gui C."/>
            <person name="Meng S."/>
            <person name="Li G."/>
            <person name="Viehrig K."/>
            <person name="Ye F."/>
            <person name="Su P."/>
            <person name="Kiefer A.F."/>
            <person name="Nichols A."/>
            <person name="Cepeda A.J."/>
            <person name="Yan W."/>
            <person name="Fan B."/>
            <person name="Jiang Y."/>
            <person name="Adhikari A."/>
            <person name="Zheng C.-J."/>
            <person name="Schuster L."/>
            <person name="Cowan T.M."/>
            <person name="Smanski M.J."/>
            <person name="Chevrette M.G."/>
            <person name="De Carvalho L.P.S."/>
            <person name="Shen B."/>
        </authorList>
    </citation>
    <scope>NUCLEOTIDE SEQUENCE [LARGE SCALE GENOMIC DNA]</scope>
    <source>
        <strain evidence="2 3">NPDC050100</strain>
    </source>
</reference>
<feature type="transmembrane region" description="Helical" evidence="1">
    <location>
        <begin position="497"/>
        <end position="518"/>
    </location>
</feature>
<name>A0ABV3GK91_MICGL</name>
<protein>
    <submittedName>
        <fullName evidence="2">ABC transporter permease subunit</fullName>
    </submittedName>
</protein>
<dbReference type="EMBL" id="JBFALK010000015">
    <property type="protein sequence ID" value="MEV0972060.1"/>
    <property type="molecule type" value="Genomic_DNA"/>
</dbReference>
<sequence length="523" mass="53968">MSSGTATPYRSGLRTGRDGFAQLMRAEWTKFRTVRGWLIGMMVAALVIVLLGLLSASGSQTSCGGPSDVCPAVPVGPGGEAVEDKFYFVHRSLAGDGGITVRMTSMTGQIRLPDITPGTRRVVPGVEPWAKAGVMIKDGTRQGSAYAATMITGGHGVRMQHDFTEDVAGRPGGVSAASPRWLRLTRSGEELTGYESADGAHWTKVGTARLAGLPATVQVGLFVASPGDLTVKQTDLGGSTVQNRFAEATAAFDQVSLEGKVSGGAWSRDDIGVTREPDGSPHHPGGVVESGGTFTVTGVGDIAPLADGQTIESTLTGVLTGLIVVIVVAVLFITAEHRRGLIRTSLLASPRRGRVLAAKAVVIAAVTFVAGLAGAGVVVPLGTWILRAGGNYVLPVSLLTESRVVVGVAALLAVAAVFALALGALFQRSAAAVTAAIAAIVLPHILATASVLPAGAAQWLLRLTPAAGFAIQQSIPEYPQVIGHYVPQAGYYPLAPWAGFAVLCGYAVLALGLAVFMLRRRDV</sequence>